<reference evidence="2" key="1">
    <citation type="submission" date="2019-11" db="EMBL/GenBank/DDBJ databases">
        <authorList>
            <person name="Feng L."/>
        </authorList>
    </citation>
    <scope>NUCLEOTIDE SEQUENCE</scope>
    <source>
        <strain evidence="2">AcaccaeLFYP115</strain>
    </source>
</reference>
<evidence type="ECO:0000313" key="2">
    <source>
        <dbReference type="EMBL" id="VYT02905.1"/>
    </source>
</evidence>
<dbReference type="EMBL" id="CACRSQ010000003">
    <property type="protein sequence ID" value="VYT02905.1"/>
    <property type="molecule type" value="Genomic_DNA"/>
</dbReference>
<protein>
    <submittedName>
        <fullName evidence="2">Cysteine-rich small domain protein</fullName>
    </submittedName>
</protein>
<dbReference type="Pfam" id="PF04071">
    <property type="entry name" value="zf-like"/>
    <property type="match status" value="1"/>
</dbReference>
<accession>A0A6N2TBC8</accession>
<dbReference type="RefSeq" id="WP_006567013.1">
    <property type="nucleotide sequence ID" value="NZ_BAABRZ010000001.1"/>
</dbReference>
<dbReference type="InterPro" id="IPR007212">
    <property type="entry name" value="Zf-like"/>
</dbReference>
<organism evidence="2">
    <name type="scientific">Anaerostipes caccae</name>
    <dbReference type="NCBI Taxonomy" id="105841"/>
    <lineage>
        <taxon>Bacteria</taxon>
        <taxon>Bacillati</taxon>
        <taxon>Bacillota</taxon>
        <taxon>Clostridia</taxon>
        <taxon>Lachnospirales</taxon>
        <taxon>Lachnospiraceae</taxon>
        <taxon>Anaerostipes</taxon>
    </lineage>
</organism>
<sequence length="94" mass="11132">MKREKKNYQFFRHRDCEYFPCHETDDIENFNCLFCYCPLYMLGENCGGSFNLKNGVKDCSQCIIPHKRENYGYITGKFSEIAAAMNFSKDQQQE</sequence>
<dbReference type="AlphaFoldDB" id="A0A6N2TBC8"/>
<proteinExistence type="predicted"/>
<evidence type="ECO:0000259" key="1">
    <source>
        <dbReference type="Pfam" id="PF04071"/>
    </source>
</evidence>
<gene>
    <name evidence="2" type="ORF">ACLFYP115_01362</name>
</gene>
<dbReference type="GeneID" id="69470922"/>
<feature type="domain" description="Cysteine-rich small" evidence="1">
    <location>
        <begin position="7"/>
        <end position="85"/>
    </location>
</feature>
<name>A0A6N2TBC8_9FIRM</name>